<keyword evidence="2" id="KW-1185">Reference proteome</keyword>
<evidence type="ECO:0000313" key="2">
    <source>
        <dbReference type="Proteomes" id="UP000828048"/>
    </source>
</evidence>
<dbReference type="Proteomes" id="UP000828048">
    <property type="component" value="Chromosome 6"/>
</dbReference>
<gene>
    <name evidence="1" type="ORF">Vadar_013398</name>
</gene>
<sequence>MSSSTMDNLLPTKPAKALLAYTICLLNLIPIIQAADPTFLFLDCPNTTSTYAPNSTYQTNLNTLFSVLSSNSNASNGFYNFTAGTSPPDVAYGLYLCRGDVSAAVCQDCVGFATTDVVKQCPTSKRATIWYDECMLRYSNQSIFSVPEIGGGVMWNLQNVTNVTRLNEVLGEVMDDIANRASSDDSGKKFATREVNYSLLQPMYGLAQCTPDLSDSQCYTCLRNCISEFPSCCNAKQGGRVLFHSCNVRYEMYPFYNVSFGAASPPPSPVLPPPPPPPPTTTTTIRSRGNGGISSQVIIAIVVPTGVAIMLFIAGFFWLTRRAKKKYNSVKQDNVGDDMSTVKSLQYDLGTVQAATNNFSDDNIIGEGGFGQVYKGLLPDGQQVAVKRLSKTSGQDFGMARIFGVDQTHGSTRQVVGTFGYMSPERCYRPSKLCLETLE</sequence>
<protein>
    <submittedName>
        <fullName evidence="1">Uncharacterized protein</fullName>
    </submittedName>
</protein>
<reference evidence="1 2" key="1">
    <citation type="journal article" date="2021" name="Hortic Res">
        <title>High-quality reference genome and annotation aids understanding of berry development for evergreen blueberry (Vaccinium darrowii).</title>
        <authorList>
            <person name="Yu J."/>
            <person name="Hulse-Kemp A.M."/>
            <person name="Babiker E."/>
            <person name="Staton M."/>
        </authorList>
    </citation>
    <scope>NUCLEOTIDE SEQUENCE [LARGE SCALE GENOMIC DNA]</scope>
    <source>
        <strain evidence="2">cv. NJ 8807/NJ 8810</strain>
        <tissue evidence="1">Young leaf</tissue>
    </source>
</reference>
<dbReference type="EMBL" id="CM037156">
    <property type="protein sequence ID" value="KAH7837399.1"/>
    <property type="molecule type" value="Genomic_DNA"/>
</dbReference>
<organism evidence="1 2">
    <name type="scientific">Vaccinium darrowii</name>
    <dbReference type="NCBI Taxonomy" id="229202"/>
    <lineage>
        <taxon>Eukaryota</taxon>
        <taxon>Viridiplantae</taxon>
        <taxon>Streptophyta</taxon>
        <taxon>Embryophyta</taxon>
        <taxon>Tracheophyta</taxon>
        <taxon>Spermatophyta</taxon>
        <taxon>Magnoliopsida</taxon>
        <taxon>eudicotyledons</taxon>
        <taxon>Gunneridae</taxon>
        <taxon>Pentapetalae</taxon>
        <taxon>asterids</taxon>
        <taxon>Ericales</taxon>
        <taxon>Ericaceae</taxon>
        <taxon>Vaccinioideae</taxon>
        <taxon>Vaccinieae</taxon>
        <taxon>Vaccinium</taxon>
    </lineage>
</organism>
<proteinExistence type="predicted"/>
<accession>A0ACB7X9X0</accession>
<name>A0ACB7X9X0_9ERIC</name>
<comment type="caution">
    <text evidence="1">The sequence shown here is derived from an EMBL/GenBank/DDBJ whole genome shotgun (WGS) entry which is preliminary data.</text>
</comment>
<evidence type="ECO:0000313" key="1">
    <source>
        <dbReference type="EMBL" id="KAH7837399.1"/>
    </source>
</evidence>